<name>A0ABW3JSF1_9FLAO</name>
<dbReference type="Gene3D" id="3.30.420.10">
    <property type="entry name" value="Ribonuclease H-like superfamily/Ribonuclease H"/>
    <property type="match status" value="1"/>
</dbReference>
<dbReference type="InterPro" id="IPR046768">
    <property type="entry name" value="ExoX-like_C"/>
</dbReference>
<dbReference type="GO" id="GO:0004527">
    <property type="term" value="F:exonuclease activity"/>
    <property type="evidence" value="ECO:0007669"/>
    <property type="project" value="UniProtKB-KW"/>
</dbReference>
<feature type="domain" description="Exonuclease" evidence="1">
    <location>
        <begin position="8"/>
        <end position="174"/>
    </location>
</feature>
<keyword evidence="2" id="KW-0540">Nuclease</keyword>
<dbReference type="CDD" id="cd06127">
    <property type="entry name" value="DEDDh"/>
    <property type="match status" value="1"/>
</dbReference>
<sequence>MELNLTKPIVFFDLETTGINIATDRIVEISILKVFPNGNKESKTWLVNPEMPIPPQVTAVHGITDDKVANEPTFKELAPKVNEMIKDADLAGFNSNRFDIPLLAEELLRAGIDFDMKQRKAVDVQVIFHKKEQRTLSAGYKFYCGKELEGAHSAEADTMATYEILKAQLDKYDDIENSVEALSQYSAHTKRADFAGFILFNDKQQEIFSFGKYKGRTVEEVLTENPGYNSWIQQADFPLYTKKVLRLIKERMSAPKEDNRTDEEKLKALQQKFNLR</sequence>
<comment type="caution">
    <text evidence="2">The sequence shown here is derived from an EMBL/GenBank/DDBJ whole genome shotgun (WGS) entry which is preliminary data.</text>
</comment>
<dbReference type="EMBL" id="JBHTJR010000031">
    <property type="protein sequence ID" value="MFD0992780.1"/>
    <property type="molecule type" value="Genomic_DNA"/>
</dbReference>
<dbReference type="RefSeq" id="WP_386106411.1">
    <property type="nucleotide sequence ID" value="NZ_JBHTJR010000031.1"/>
</dbReference>
<dbReference type="InterPro" id="IPR013520">
    <property type="entry name" value="Ribonucl_H"/>
</dbReference>
<dbReference type="PANTHER" id="PTHR30231:SF41">
    <property type="entry name" value="DNA POLYMERASE III SUBUNIT EPSILON"/>
    <property type="match status" value="1"/>
</dbReference>
<keyword evidence="2" id="KW-0378">Hydrolase</keyword>
<dbReference type="SUPFAM" id="SSF53098">
    <property type="entry name" value="Ribonuclease H-like"/>
    <property type="match status" value="1"/>
</dbReference>
<dbReference type="Pfam" id="PF20600">
    <property type="entry name" value="ExoX-like_C"/>
    <property type="match status" value="1"/>
</dbReference>
<dbReference type="InterPro" id="IPR012337">
    <property type="entry name" value="RNaseH-like_sf"/>
</dbReference>
<dbReference type="Proteomes" id="UP001597062">
    <property type="component" value="Unassembled WGS sequence"/>
</dbReference>
<reference evidence="3" key="1">
    <citation type="journal article" date="2019" name="Int. J. Syst. Evol. Microbiol.">
        <title>The Global Catalogue of Microorganisms (GCM) 10K type strain sequencing project: providing services to taxonomists for standard genome sequencing and annotation.</title>
        <authorList>
            <consortium name="The Broad Institute Genomics Platform"/>
            <consortium name="The Broad Institute Genome Sequencing Center for Infectious Disease"/>
            <person name="Wu L."/>
            <person name="Ma J."/>
        </authorList>
    </citation>
    <scope>NUCLEOTIDE SEQUENCE [LARGE SCALE GENOMIC DNA]</scope>
    <source>
        <strain evidence="3">CCUG 60527</strain>
    </source>
</reference>
<keyword evidence="3" id="KW-1185">Reference proteome</keyword>
<gene>
    <name evidence="2" type="ORF">ACFQ1U_06155</name>
</gene>
<evidence type="ECO:0000313" key="2">
    <source>
        <dbReference type="EMBL" id="MFD0992780.1"/>
    </source>
</evidence>
<evidence type="ECO:0000259" key="1">
    <source>
        <dbReference type="SMART" id="SM00479"/>
    </source>
</evidence>
<dbReference type="InterPro" id="IPR036397">
    <property type="entry name" value="RNaseH_sf"/>
</dbReference>
<protein>
    <submittedName>
        <fullName evidence="2">Exonuclease domain-containing protein</fullName>
    </submittedName>
</protein>
<accession>A0ABW3JSF1</accession>
<dbReference type="SMART" id="SM00479">
    <property type="entry name" value="EXOIII"/>
    <property type="match status" value="1"/>
</dbReference>
<keyword evidence="2" id="KW-0269">Exonuclease</keyword>
<organism evidence="2 3">
    <name type="scientific">Tenacibaculum geojense</name>
    <dbReference type="NCBI Taxonomy" id="915352"/>
    <lineage>
        <taxon>Bacteria</taxon>
        <taxon>Pseudomonadati</taxon>
        <taxon>Bacteroidota</taxon>
        <taxon>Flavobacteriia</taxon>
        <taxon>Flavobacteriales</taxon>
        <taxon>Flavobacteriaceae</taxon>
        <taxon>Tenacibaculum</taxon>
    </lineage>
</organism>
<dbReference type="PANTHER" id="PTHR30231">
    <property type="entry name" value="DNA POLYMERASE III SUBUNIT EPSILON"/>
    <property type="match status" value="1"/>
</dbReference>
<proteinExistence type="predicted"/>
<evidence type="ECO:0000313" key="3">
    <source>
        <dbReference type="Proteomes" id="UP001597062"/>
    </source>
</evidence>
<dbReference type="Pfam" id="PF00929">
    <property type="entry name" value="RNase_T"/>
    <property type="match status" value="1"/>
</dbReference>